<reference evidence="1 2" key="1">
    <citation type="journal article" date="2018" name="Syst. Appl. Microbiol.">
        <title>Photobacterium carnosum sp. nov., isolated from spoiled modified atmosphere packaged poultry meat.</title>
        <authorList>
            <person name="Hilgarth M."/>
            <person name="Fuertes S."/>
            <person name="Ehrmann M."/>
            <person name="Vogel R.F."/>
        </authorList>
    </citation>
    <scope>NUCLEOTIDE SEQUENCE [LARGE SCALE GENOMIC DNA]</scope>
    <source>
        <strain evidence="1 2">TMW 2.2021</strain>
    </source>
</reference>
<dbReference type="Proteomes" id="UP000234420">
    <property type="component" value="Unassembled WGS sequence"/>
</dbReference>
<gene>
    <name evidence="1" type="ORF">CIK00_00005</name>
</gene>
<name>A0A2N4UWM7_9GAMM</name>
<accession>A0A2N4UWM7</accession>
<dbReference type="EMBL" id="NPIB01000001">
    <property type="protein sequence ID" value="PLC59432.1"/>
    <property type="molecule type" value="Genomic_DNA"/>
</dbReference>
<proteinExistence type="predicted"/>
<comment type="caution">
    <text evidence="1">The sequence shown here is derived from an EMBL/GenBank/DDBJ whole genome shotgun (WGS) entry which is preliminary data.</text>
</comment>
<organism evidence="1 2">
    <name type="scientific">Photobacterium carnosum</name>
    <dbReference type="NCBI Taxonomy" id="2023717"/>
    <lineage>
        <taxon>Bacteria</taxon>
        <taxon>Pseudomonadati</taxon>
        <taxon>Pseudomonadota</taxon>
        <taxon>Gammaproteobacteria</taxon>
        <taxon>Vibrionales</taxon>
        <taxon>Vibrionaceae</taxon>
        <taxon>Photobacterium</taxon>
    </lineage>
</organism>
<keyword evidence="2" id="KW-1185">Reference proteome</keyword>
<evidence type="ECO:0000313" key="1">
    <source>
        <dbReference type="EMBL" id="PLC59432.1"/>
    </source>
</evidence>
<sequence length="212" mass="24429">MQALYLIKFEKVMRVIEEYQGVPLVIPSELMHGENCYTMLTGKNGVGKSRLISELAREYTERYDVHREEYVFHNHYKSVDQPKIIAVSTSPFDKFPLHRKRPNTYEISNYRYVGIRSAGAFGASAISLISSAMSGIFEKLTMGWGYDRLIKIFDVLGFAPEVQFVFKLNNVSNYNSERYELNFDTGNELHDILRDRGIPLEPRVLESLEGLD</sequence>
<dbReference type="AlphaFoldDB" id="A0A2N4UWM7"/>
<dbReference type="RefSeq" id="WP_101766893.1">
    <property type="nucleotide sequence ID" value="NZ_BPPU01000001.1"/>
</dbReference>
<evidence type="ECO:0000313" key="2">
    <source>
        <dbReference type="Proteomes" id="UP000234420"/>
    </source>
</evidence>
<protein>
    <submittedName>
        <fullName evidence="1">Uncharacterized protein</fullName>
    </submittedName>
</protein>